<reference evidence="1" key="1">
    <citation type="submission" date="2014-12" db="EMBL/GenBank/DDBJ databases">
        <title>Insight into the proteome of Arion vulgaris.</title>
        <authorList>
            <person name="Aradska J."/>
            <person name="Bulat T."/>
            <person name="Smidak R."/>
            <person name="Sarate P."/>
            <person name="Gangsoo J."/>
            <person name="Sialana F."/>
            <person name="Bilban M."/>
            <person name="Lubec G."/>
        </authorList>
    </citation>
    <scope>NUCLEOTIDE SEQUENCE</scope>
    <source>
        <tissue evidence="1">Skin</tissue>
    </source>
</reference>
<dbReference type="EMBL" id="HACG01007976">
    <property type="protein sequence ID" value="CEK54841.1"/>
    <property type="molecule type" value="Transcribed_RNA"/>
</dbReference>
<organism evidence="1">
    <name type="scientific">Arion vulgaris</name>
    <dbReference type="NCBI Taxonomy" id="1028688"/>
    <lineage>
        <taxon>Eukaryota</taxon>
        <taxon>Metazoa</taxon>
        <taxon>Spiralia</taxon>
        <taxon>Lophotrochozoa</taxon>
        <taxon>Mollusca</taxon>
        <taxon>Gastropoda</taxon>
        <taxon>Heterobranchia</taxon>
        <taxon>Euthyneura</taxon>
        <taxon>Panpulmonata</taxon>
        <taxon>Eupulmonata</taxon>
        <taxon>Stylommatophora</taxon>
        <taxon>Helicina</taxon>
        <taxon>Arionoidea</taxon>
        <taxon>Arionidae</taxon>
        <taxon>Arion</taxon>
    </lineage>
</organism>
<evidence type="ECO:0000313" key="1">
    <source>
        <dbReference type="EMBL" id="CEK54841.1"/>
    </source>
</evidence>
<feature type="non-terminal residue" evidence="1">
    <location>
        <position position="1"/>
    </location>
</feature>
<protein>
    <submittedName>
        <fullName evidence="1">Uncharacterized protein</fullName>
    </submittedName>
</protein>
<feature type="non-terminal residue" evidence="1">
    <location>
        <position position="73"/>
    </location>
</feature>
<gene>
    <name evidence="1" type="primary">ORF23754</name>
</gene>
<proteinExistence type="predicted"/>
<sequence>ITAPNASLDCIIHYRSYIDPSVSHIFLSVFPVGSMKTYWTQTVCEVPRKLELALCCTMSIEMVTTGKNSRFKH</sequence>
<accession>A0A0B6YGD0</accession>
<name>A0A0B6YGD0_9EUPU</name>
<dbReference type="AlphaFoldDB" id="A0A0B6YGD0"/>